<dbReference type="PANTHER" id="PTHR10807">
    <property type="entry name" value="MYOTUBULARIN-RELATED"/>
    <property type="match status" value="1"/>
</dbReference>
<dbReference type="Pfam" id="PF06602">
    <property type="entry name" value="Myotub-related"/>
    <property type="match status" value="1"/>
</dbReference>
<dbReference type="VEuPathDB" id="AmoebaDB:ACA1_088650"/>
<dbReference type="InterPro" id="IPR030564">
    <property type="entry name" value="Myotubularin"/>
</dbReference>
<dbReference type="InterPro" id="IPR010569">
    <property type="entry name" value="Myotubularin-like_Pase_dom"/>
</dbReference>
<dbReference type="InterPro" id="IPR029021">
    <property type="entry name" value="Prot-tyrosine_phosphatase-like"/>
</dbReference>
<evidence type="ECO:0000256" key="2">
    <source>
        <dbReference type="SAM" id="MobiDB-lite"/>
    </source>
</evidence>
<dbReference type="SUPFAM" id="SSF52799">
    <property type="entry name" value="(Phosphotyrosine protein) phosphatases II"/>
    <property type="match status" value="1"/>
</dbReference>
<feature type="compositionally biased region" description="Basic and acidic residues" evidence="2">
    <location>
        <begin position="71"/>
        <end position="83"/>
    </location>
</feature>
<feature type="region of interest" description="Disordered" evidence="2">
    <location>
        <begin position="400"/>
        <end position="432"/>
    </location>
</feature>
<dbReference type="GeneID" id="14917303"/>
<evidence type="ECO:0000313" key="4">
    <source>
        <dbReference type="EMBL" id="ELR16620.1"/>
    </source>
</evidence>
<name>L8GUG2_ACACF</name>
<evidence type="ECO:0000313" key="5">
    <source>
        <dbReference type="Proteomes" id="UP000011083"/>
    </source>
</evidence>
<feature type="region of interest" description="Disordered" evidence="2">
    <location>
        <begin position="1"/>
        <end position="98"/>
    </location>
</feature>
<feature type="compositionally biased region" description="Low complexity" evidence="2">
    <location>
        <begin position="9"/>
        <end position="31"/>
    </location>
</feature>
<dbReference type="PROSITE" id="PS51339">
    <property type="entry name" value="PPASE_MYOTUBULARIN"/>
    <property type="match status" value="1"/>
</dbReference>
<feature type="compositionally biased region" description="Low complexity" evidence="2">
    <location>
        <begin position="55"/>
        <end position="65"/>
    </location>
</feature>
<dbReference type="KEGG" id="acan:ACA1_088650"/>
<organism evidence="4 5">
    <name type="scientific">Acanthamoeba castellanii (strain ATCC 30010 / Neff)</name>
    <dbReference type="NCBI Taxonomy" id="1257118"/>
    <lineage>
        <taxon>Eukaryota</taxon>
        <taxon>Amoebozoa</taxon>
        <taxon>Discosea</taxon>
        <taxon>Longamoebia</taxon>
        <taxon>Centramoebida</taxon>
        <taxon>Acanthamoebidae</taxon>
        <taxon>Acanthamoeba</taxon>
    </lineage>
</organism>
<feature type="domain" description="Myotubularin phosphatase" evidence="3">
    <location>
        <begin position="635"/>
        <end position="1012"/>
    </location>
</feature>
<accession>L8GUG2</accession>
<dbReference type="InterPro" id="IPR008999">
    <property type="entry name" value="Actin-crosslinking"/>
</dbReference>
<dbReference type="Gene3D" id="2.80.10.50">
    <property type="match status" value="1"/>
</dbReference>
<protein>
    <submittedName>
        <fullName evidence="4">Myotubularinrelated protein</fullName>
    </submittedName>
</protein>
<dbReference type="STRING" id="1257118.L8GUG2"/>
<feature type="compositionally biased region" description="Acidic residues" evidence="2">
    <location>
        <begin position="84"/>
        <end position="94"/>
    </location>
</feature>
<feature type="binding site" evidence="1">
    <location>
        <begin position="793"/>
        <end position="794"/>
    </location>
    <ligand>
        <name>substrate</name>
    </ligand>
</feature>
<dbReference type="SUPFAM" id="SSF50405">
    <property type="entry name" value="Actin-crosslinking proteins"/>
    <property type="match status" value="1"/>
</dbReference>
<dbReference type="AlphaFoldDB" id="L8GUG2"/>
<evidence type="ECO:0000256" key="1">
    <source>
        <dbReference type="PIRSR" id="PIRSR630564-2"/>
    </source>
</evidence>
<proteinExistence type="predicted"/>
<dbReference type="GO" id="GO:0005737">
    <property type="term" value="C:cytoplasm"/>
    <property type="evidence" value="ECO:0007669"/>
    <property type="project" value="TreeGrafter"/>
</dbReference>
<evidence type="ECO:0000259" key="3">
    <source>
        <dbReference type="PROSITE" id="PS51339"/>
    </source>
</evidence>
<keyword evidence="5" id="KW-1185">Reference proteome</keyword>
<dbReference type="RefSeq" id="XP_004338633.1">
    <property type="nucleotide sequence ID" value="XM_004338585.1"/>
</dbReference>
<reference evidence="4 5" key="1">
    <citation type="journal article" date="2013" name="Genome Biol.">
        <title>Genome of Acanthamoeba castellanii highlights extensive lateral gene transfer and early evolution of tyrosine kinase signaling.</title>
        <authorList>
            <person name="Clarke M."/>
            <person name="Lohan A.J."/>
            <person name="Liu B."/>
            <person name="Lagkouvardos I."/>
            <person name="Roy S."/>
            <person name="Zafar N."/>
            <person name="Bertelli C."/>
            <person name="Schilde C."/>
            <person name="Kianianmomeni A."/>
            <person name="Burglin T.R."/>
            <person name="Frech C."/>
            <person name="Turcotte B."/>
            <person name="Kopec K.O."/>
            <person name="Synnott J.M."/>
            <person name="Choo C."/>
            <person name="Paponov I."/>
            <person name="Finkler A."/>
            <person name="Soon Heng Tan C."/>
            <person name="Hutchins A.P."/>
            <person name="Weinmeier T."/>
            <person name="Rattei T."/>
            <person name="Chu J.S."/>
            <person name="Gimenez G."/>
            <person name="Irimia M."/>
            <person name="Rigden D.J."/>
            <person name="Fitzpatrick D.A."/>
            <person name="Lorenzo-Morales J."/>
            <person name="Bateman A."/>
            <person name="Chiu C.H."/>
            <person name="Tang P."/>
            <person name="Hegemann P."/>
            <person name="Fromm H."/>
            <person name="Raoult D."/>
            <person name="Greub G."/>
            <person name="Miranda-Saavedra D."/>
            <person name="Chen N."/>
            <person name="Nash P."/>
            <person name="Ginger M.L."/>
            <person name="Horn M."/>
            <person name="Schaap P."/>
            <person name="Caler L."/>
            <person name="Loftus B."/>
        </authorList>
    </citation>
    <scope>NUCLEOTIDE SEQUENCE [LARGE SCALE GENOMIC DNA]</scope>
    <source>
        <strain evidence="4 5">Neff</strain>
    </source>
</reference>
<dbReference type="EMBL" id="KB007985">
    <property type="protein sequence ID" value="ELR16620.1"/>
    <property type="molecule type" value="Genomic_DNA"/>
</dbReference>
<sequence>MEGVSGSRESVPSLSDSTSSLDSSSSSQERTSSFEDVIYENENGGKQRIPIEDIAAPSTSAQAAAVGDASKPIDAKGKGKTVDNVEDENGDELDSERGEAGVKLVKEGDEIDEASSSILAFLNAFPRIVLRAASRKFVFVKGGLLSSRIKATCTHADLANDHKAGQELFKPEWYAGADNERLLALKTASGAYWSVEKKNGSLTLANTATPRETELFAVELLNGGSGVAFRSCLQTYVGLNPKKKNKKSARLGASATTAGVYETFYVSIKLGRFSTDNRDKLHRWECFLIQATGNCCTISSSHKNGQILIDAKDKGSQQLFALVPASSLTDWKYYIRTWYNGYLRCEDPKNAHALFVADVKDEKQATPFQLLPLGVPAEELKLRSQNLSSSINALQTTIADEAEETETESEKKEETRDKQQLHDAMRGRSDTTLAKLTESLKSEGKGRSPSTLLREHLIPGEVTVMKIEQMAHIGTIYVTNMHIIYNPQFVYNDSAPPPEDDEKGRARRKTVSRRRLAKGWKVGLGYIDAIESTLDAATPTTTTGGGGGGASSAAAAVGQHGKQHFKINLYCKDFNVIQLASLPGHDQTTESCAAMVDRLQELTSGFRASAGGDDAPACLLKRALYAQEGGFADDGWTLYDARAELERLGFGQEGDPHWRLTDINADYGLCKTYPRVLAVPAQFTDEQLRVVAEYRSRGRLQSVVWRHPGTQAVLIRCSQPRRGLKMATCHEDERYVECVRQISKAYSKEKEPYIQFLDARPRVNAFANQLNGAGTEDMSNYKKCKRKFLGIGNIHVMRSALYKVEKLAFLAHETKKAKASPVETEVDFEQWLSKREETLTWLEYIALIISSAKQTVCGLAELQIDPYFRTKSGFAILIEKEWLSYGHKFEERIGHRGRGEKDKERSPIFFQWLECVYQLLLQFPSAFEFNEKFILEIQHATYSCLYGTFLCNSEYERLVEQQLPAKTTSLWSHLLDRTAVQQSDVRREGDVGHLGPVLEAHQAVDQGPLPLP</sequence>
<dbReference type="Proteomes" id="UP000011083">
    <property type="component" value="Unassembled WGS sequence"/>
</dbReference>
<gene>
    <name evidence="4" type="ORF">ACA1_088650</name>
</gene>
<dbReference type="OrthoDB" id="271628at2759"/>
<feature type="compositionally biased region" description="Basic and acidic residues" evidence="2">
    <location>
        <begin position="408"/>
        <end position="429"/>
    </location>
</feature>